<organism evidence="2">
    <name type="scientific">Zea mays</name>
    <name type="common">Maize</name>
    <dbReference type="NCBI Taxonomy" id="4577"/>
    <lineage>
        <taxon>Eukaryota</taxon>
        <taxon>Viridiplantae</taxon>
        <taxon>Streptophyta</taxon>
        <taxon>Embryophyta</taxon>
        <taxon>Tracheophyta</taxon>
        <taxon>Spermatophyta</taxon>
        <taxon>Magnoliopsida</taxon>
        <taxon>Liliopsida</taxon>
        <taxon>Poales</taxon>
        <taxon>Poaceae</taxon>
        <taxon>PACMAD clade</taxon>
        <taxon>Panicoideae</taxon>
        <taxon>Andropogonodae</taxon>
        <taxon>Andropogoneae</taxon>
        <taxon>Tripsacinae</taxon>
        <taxon>Zea</taxon>
    </lineage>
</organism>
<protein>
    <submittedName>
        <fullName evidence="2">Uncharacterized protein</fullName>
    </submittedName>
</protein>
<reference evidence="2" key="1">
    <citation type="journal article" date="2009" name="Plant Mol. Biol.">
        <title>Insights into corn genes derived from large-scale cDNA sequencing.</title>
        <authorList>
            <person name="Alexandrov N.N."/>
            <person name="Brover V.V."/>
            <person name="Freidin S."/>
            <person name="Troukhan M.E."/>
            <person name="Tatarinova T.V."/>
            <person name="Zhang H."/>
            <person name="Swaller T.J."/>
            <person name="Lu Y.P."/>
            <person name="Bouck J."/>
            <person name="Flavell R.B."/>
            <person name="Feldmann K.A."/>
        </authorList>
    </citation>
    <scope>NUCLEOTIDE SEQUENCE</scope>
</reference>
<dbReference type="AlphaFoldDB" id="B6U3M3"/>
<keyword evidence="1" id="KW-0472">Membrane</keyword>
<keyword evidence="1" id="KW-0812">Transmembrane</keyword>
<sequence length="77" mass="8696">MCSTKCRSVLHLDLCSPDYVVVTLVRSRCSFSVQFRIGVGSLLLIVCMVVFLLRSKIPSVWVEKKKGTPVQQTPRVR</sequence>
<evidence type="ECO:0000256" key="1">
    <source>
        <dbReference type="SAM" id="Phobius"/>
    </source>
</evidence>
<proteinExistence type="evidence at transcript level"/>
<dbReference type="EMBL" id="EU971838">
    <property type="protein sequence ID" value="ACG43956.1"/>
    <property type="molecule type" value="mRNA"/>
</dbReference>
<accession>B6U3M3</accession>
<name>B6U3M3_MAIZE</name>
<feature type="transmembrane region" description="Helical" evidence="1">
    <location>
        <begin position="33"/>
        <end position="53"/>
    </location>
</feature>
<keyword evidence="1" id="KW-1133">Transmembrane helix</keyword>
<evidence type="ECO:0000313" key="2">
    <source>
        <dbReference type="EMBL" id="ACG43956.1"/>
    </source>
</evidence>